<proteinExistence type="predicted"/>
<accession>A0A1H4AEW5</accession>
<protein>
    <submittedName>
        <fullName evidence="2">Predicted small integral membrane protein</fullName>
    </submittedName>
</protein>
<organism evidence="2 3">
    <name type="scientific">Acidovorax soli</name>
    <dbReference type="NCBI Taxonomy" id="592050"/>
    <lineage>
        <taxon>Bacteria</taxon>
        <taxon>Pseudomonadati</taxon>
        <taxon>Pseudomonadota</taxon>
        <taxon>Betaproteobacteria</taxon>
        <taxon>Burkholderiales</taxon>
        <taxon>Comamonadaceae</taxon>
        <taxon>Acidovorax</taxon>
    </lineage>
</organism>
<sequence>MFDWMAWTTPVAVFFTCIVLMLIGMTVWEIKSPTTMRKGFLPIATTRGDRLFIGLLSAAYVNLIFVGLSGRMAQWLSLESEPSVWISFVLSMALLGLILRKG</sequence>
<keyword evidence="1" id="KW-1133">Transmembrane helix</keyword>
<dbReference type="Pfam" id="PF09928">
    <property type="entry name" value="DUF2160"/>
    <property type="match status" value="1"/>
</dbReference>
<gene>
    <name evidence="2" type="ORF">SAMN05421875_11046</name>
</gene>
<evidence type="ECO:0000256" key="1">
    <source>
        <dbReference type="SAM" id="Phobius"/>
    </source>
</evidence>
<evidence type="ECO:0000313" key="2">
    <source>
        <dbReference type="EMBL" id="SEA34416.1"/>
    </source>
</evidence>
<dbReference type="Proteomes" id="UP000199002">
    <property type="component" value="Unassembled WGS sequence"/>
</dbReference>
<feature type="transmembrane region" description="Helical" evidence="1">
    <location>
        <begin position="51"/>
        <end position="70"/>
    </location>
</feature>
<dbReference type="InterPro" id="IPR018678">
    <property type="entry name" value="DUF2160_TM"/>
</dbReference>
<feature type="transmembrane region" description="Helical" evidence="1">
    <location>
        <begin position="82"/>
        <end position="99"/>
    </location>
</feature>
<dbReference type="GeneID" id="34232600"/>
<keyword evidence="1" id="KW-0812">Transmembrane</keyword>
<name>A0A1H4AEW5_9BURK</name>
<feature type="transmembrane region" description="Helical" evidence="1">
    <location>
        <begin position="12"/>
        <end position="30"/>
    </location>
</feature>
<dbReference type="AlphaFoldDB" id="A0A1H4AEW5"/>
<keyword evidence="1" id="KW-0472">Membrane</keyword>
<reference evidence="3" key="1">
    <citation type="submission" date="2016-10" db="EMBL/GenBank/DDBJ databases">
        <authorList>
            <person name="Varghese N."/>
            <person name="Submissions S."/>
        </authorList>
    </citation>
    <scope>NUCLEOTIDE SEQUENCE [LARGE SCALE GENOMIC DNA]</scope>
    <source>
        <strain evidence="3">DSM 25157</strain>
    </source>
</reference>
<dbReference type="STRING" id="592050.SAMN05421875_11046"/>
<keyword evidence="3" id="KW-1185">Reference proteome</keyword>
<dbReference type="RefSeq" id="WP_092698013.1">
    <property type="nucleotide sequence ID" value="NZ_FNQJ01000010.1"/>
</dbReference>
<dbReference type="EMBL" id="FNQJ01000010">
    <property type="protein sequence ID" value="SEA34416.1"/>
    <property type="molecule type" value="Genomic_DNA"/>
</dbReference>
<evidence type="ECO:0000313" key="3">
    <source>
        <dbReference type="Proteomes" id="UP000199002"/>
    </source>
</evidence>